<keyword evidence="6 10" id="KW-0067">ATP-binding</keyword>
<dbReference type="GO" id="GO:0016887">
    <property type="term" value="F:ATP hydrolysis activity"/>
    <property type="evidence" value="ECO:0007669"/>
    <property type="project" value="InterPro"/>
</dbReference>
<proteinExistence type="inferred from homology"/>
<evidence type="ECO:0000256" key="4">
    <source>
        <dbReference type="ARBA" id="ARBA00022692"/>
    </source>
</evidence>
<dbReference type="InterPro" id="IPR003593">
    <property type="entry name" value="AAA+_ATPase"/>
</dbReference>
<accession>A0A061SMI1</accession>
<dbReference type="PANTHER" id="PTHR19229">
    <property type="entry name" value="ATP-BINDING CASSETTE TRANSPORTER SUBFAMILY A ABCA"/>
    <property type="match status" value="1"/>
</dbReference>
<keyword evidence="8" id="KW-0472">Membrane</keyword>
<keyword evidence="7" id="KW-1133">Transmembrane helix</keyword>
<organism evidence="10">
    <name type="scientific">Tetraselmis sp. GSL018</name>
    <dbReference type="NCBI Taxonomy" id="582737"/>
    <lineage>
        <taxon>Eukaryota</taxon>
        <taxon>Viridiplantae</taxon>
        <taxon>Chlorophyta</taxon>
        <taxon>core chlorophytes</taxon>
        <taxon>Chlorodendrophyceae</taxon>
        <taxon>Chlorodendrales</taxon>
        <taxon>Chlorodendraceae</taxon>
        <taxon>Tetraselmis</taxon>
    </lineage>
</organism>
<dbReference type="Pfam" id="PF00005">
    <property type="entry name" value="ABC_tran"/>
    <property type="match status" value="1"/>
</dbReference>
<evidence type="ECO:0000256" key="2">
    <source>
        <dbReference type="ARBA" id="ARBA00008526"/>
    </source>
</evidence>
<evidence type="ECO:0000256" key="6">
    <source>
        <dbReference type="ARBA" id="ARBA00022840"/>
    </source>
</evidence>
<evidence type="ECO:0000313" key="10">
    <source>
        <dbReference type="EMBL" id="JAC84075.1"/>
    </source>
</evidence>
<dbReference type="GO" id="GO:0016020">
    <property type="term" value="C:membrane"/>
    <property type="evidence" value="ECO:0007669"/>
    <property type="project" value="UniProtKB-SubCell"/>
</dbReference>
<evidence type="ECO:0000256" key="1">
    <source>
        <dbReference type="ARBA" id="ARBA00004141"/>
    </source>
</evidence>
<gene>
    <name evidence="10" type="primary">ABC-2.A</name>
    <name evidence="10" type="ORF">TSPGSL018_1826</name>
</gene>
<dbReference type="GO" id="GO:0005319">
    <property type="term" value="F:lipid transporter activity"/>
    <property type="evidence" value="ECO:0007669"/>
    <property type="project" value="TreeGrafter"/>
</dbReference>
<dbReference type="InterPro" id="IPR026082">
    <property type="entry name" value="ABCA"/>
</dbReference>
<reference evidence="10" key="1">
    <citation type="submission" date="2014-05" db="EMBL/GenBank/DDBJ databases">
        <title>The transcriptome of the halophilic microalga Tetraselmis sp. GSL018 isolated from the Great Salt Lake, Utah.</title>
        <authorList>
            <person name="Jinkerson R.E."/>
            <person name="D'Adamo S."/>
            <person name="Posewitz M.C."/>
        </authorList>
    </citation>
    <scope>NUCLEOTIDE SEQUENCE</scope>
    <source>
        <strain evidence="10">GSL018</strain>
    </source>
</reference>
<dbReference type="FunFam" id="3.40.50.300:FF:000335">
    <property type="entry name" value="ATP binding cassette subfamily A member 5"/>
    <property type="match status" value="1"/>
</dbReference>
<feature type="domain" description="ABC transporter" evidence="9">
    <location>
        <begin position="33"/>
        <end position="267"/>
    </location>
</feature>
<keyword evidence="3" id="KW-0813">Transport</keyword>
<dbReference type="GO" id="GO:0005524">
    <property type="term" value="F:ATP binding"/>
    <property type="evidence" value="ECO:0007669"/>
    <property type="project" value="UniProtKB-KW"/>
</dbReference>
<comment type="similarity">
    <text evidence="2">Belongs to the ABC transporter superfamily. ABCA family. CPR flippase (TC 3.A.1.211) subfamily.</text>
</comment>
<dbReference type="PROSITE" id="PS00211">
    <property type="entry name" value="ABC_TRANSPORTER_1"/>
    <property type="match status" value="1"/>
</dbReference>
<dbReference type="InterPro" id="IPR017871">
    <property type="entry name" value="ABC_transporter-like_CS"/>
</dbReference>
<dbReference type="EMBL" id="GBEZ01000841">
    <property type="protein sequence ID" value="JAC84075.1"/>
    <property type="molecule type" value="Transcribed_RNA"/>
</dbReference>
<dbReference type="PROSITE" id="PS50893">
    <property type="entry name" value="ABC_TRANSPORTER_2"/>
    <property type="match status" value="1"/>
</dbReference>
<dbReference type="PANTHER" id="PTHR19229:SF205">
    <property type="entry name" value="ABC TRANSPORTER A FAMILY MEMBER 1-RELATED"/>
    <property type="match status" value="1"/>
</dbReference>
<dbReference type="GO" id="GO:0140359">
    <property type="term" value="F:ABC-type transporter activity"/>
    <property type="evidence" value="ECO:0007669"/>
    <property type="project" value="InterPro"/>
</dbReference>
<dbReference type="Gene3D" id="3.40.50.300">
    <property type="entry name" value="P-loop containing nucleotide triphosphate hydrolases"/>
    <property type="match status" value="1"/>
</dbReference>
<dbReference type="SUPFAM" id="SSF52540">
    <property type="entry name" value="P-loop containing nucleoside triphosphate hydrolases"/>
    <property type="match status" value="1"/>
</dbReference>
<evidence type="ECO:0000256" key="5">
    <source>
        <dbReference type="ARBA" id="ARBA00022741"/>
    </source>
</evidence>
<dbReference type="SMART" id="SM00382">
    <property type="entry name" value="AAA"/>
    <property type="match status" value="1"/>
</dbReference>
<dbReference type="CDD" id="cd03263">
    <property type="entry name" value="ABC_subfamily_A"/>
    <property type="match status" value="1"/>
</dbReference>
<dbReference type="InterPro" id="IPR003439">
    <property type="entry name" value="ABC_transporter-like_ATP-bd"/>
</dbReference>
<keyword evidence="5" id="KW-0547">Nucleotide-binding</keyword>
<evidence type="ECO:0000256" key="7">
    <source>
        <dbReference type="ARBA" id="ARBA00022989"/>
    </source>
</evidence>
<name>A0A061SMI1_9CHLO</name>
<evidence type="ECO:0000259" key="9">
    <source>
        <dbReference type="PROSITE" id="PS50893"/>
    </source>
</evidence>
<protein>
    <submittedName>
        <fullName evidence="10">ABC-2 type transport system ATP-binding protein</fullName>
    </submittedName>
</protein>
<keyword evidence="4" id="KW-0812">Transmembrane</keyword>
<evidence type="ECO:0000256" key="8">
    <source>
        <dbReference type="ARBA" id="ARBA00023136"/>
    </source>
</evidence>
<dbReference type="InterPro" id="IPR027417">
    <property type="entry name" value="P-loop_NTPase"/>
</dbReference>
<evidence type="ECO:0000256" key="3">
    <source>
        <dbReference type="ARBA" id="ARBA00022448"/>
    </source>
</evidence>
<comment type="subcellular location">
    <subcellularLocation>
        <location evidence="1">Membrane</location>
        <topology evidence="1">Multi-pass membrane protein</topology>
    </subcellularLocation>
</comment>
<sequence>MRALREVVGSGGGRRGTDCGGAGAAVLRSDAAVQIFGLSKRFGKNQALKEAWYSVKRGSLFCLLGENGSGKTTTIRLLTGTLRADSGDAFVEGHAVGGGSGNSASRSTVGLCPQFDVLWDKLTGREHLEIFAAAKGLRHRSRAERTEALENALKQVALHDDGDRQVGRYSGGMRRRLSVALAFIGQPKVIFLDEPTTGMDPVSRRLIWDMLAAAKTRATLILTTHSMEEADILADRIGIMLGGRLRAFGTTLDLKRRFGLGYQVSIDICPDDAIDTSPKTQRLIEGHPSLVRAEIKRRVLWHIMALSTLEDTKAGLRFRAPRDSDAMLCDLLENLEEHKKKTNGNFSVDIALPKLEEVFLAATCGQT</sequence>
<dbReference type="AlphaFoldDB" id="A0A061SMI1"/>